<keyword evidence="1" id="KW-0347">Helicase</keyword>
<evidence type="ECO:0000313" key="5">
    <source>
        <dbReference type="EMBL" id="PUZ50831.1"/>
    </source>
</evidence>
<reference evidence="5 6" key="1">
    <citation type="submission" date="2018-04" db="EMBL/GenBank/DDBJ databases">
        <title>WGS assembly of Panicum hallii var. hallii HAL2.</title>
        <authorList>
            <person name="Lovell J."/>
            <person name="Jenkins J."/>
            <person name="Lowry D."/>
            <person name="Mamidi S."/>
            <person name="Sreedasyam A."/>
            <person name="Weng X."/>
            <person name="Barry K."/>
            <person name="Bonette J."/>
            <person name="Campitelli B."/>
            <person name="Daum C."/>
            <person name="Gordon S."/>
            <person name="Gould B."/>
            <person name="Lipzen A."/>
            <person name="MacQueen A."/>
            <person name="Palacio-Mejia J."/>
            <person name="Plott C."/>
            <person name="Shakirov E."/>
            <person name="Shu S."/>
            <person name="Yoshinaga Y."/>
            <person name="Zane M."/>
            <person name="Rokhsar D."/>
            <person name="Grimwood J."/>
            <person name="Schmutz J."/>
            <person name="Juenger T."/>
        </authorList>
    </citation>
    <scope>NUCLEOTIDE SEQUENCE [LARGE SCALE GENOMIC DNA]</scope>
    <source>
        <strain evidence="6">cv. HAL2</strain>
    </source>
</reference>
<keyword evidence="1" id="KW-0234">DNA repair</keyword>
<evidence type="ECO:0000313" key="6">
    <source>
        <dbReference type="Proteomes" id="UP000244336"/>
    </source>
</evidence>
<dbReference type="InterPro" id="IPR010285">
    <property type="entry name" value="DNA_helicase_pif1-like_DEAD"/>
</dbReference>
<keyword evidence="1" id="KW-0227">DNA damage</keyword>
<evidence type="ECO:0000259" key="4">
    <source>
        <dbReference type="Pfam" id="PF21530"/>
    </source>
</evidence>
<gene>
    <name evidence="5" type="ORF">GQ55_6G093700</name>
</gene>
<dbReference type="STRING" id="1504633.A0A2T7D5G0"/>
<feature type="domain" description="Helitron helicase-like" evidence="3">
    <location>
        <begin position="164"/>
        <end position="282"/>
    </location>
</feature>
<feature type="domain" description="DNA helicase Pif1-like 2B" evidence="4">
    <location>
        <begin position="985"/>
        <end position="1031"/>
    </location>
</feature>
<name>A0A2T7D5G0_9POAL</name>
<dbReference type="Pfam" id="PF05970">
    <property type="entry name" value="PIF1"/>
    <property type="match status" value="1"/>
</dbReference>
<feature type="domain" description="DNA helicase Pif1-like DEAD-box helicase" evidence="2">
    <location>
        <begin position="674"/>
        <end position="899"/>
    </location>
</feature>
<dbReference type="Pfam" id="PF21530">
    <property type="entry name" value="Pif1_2B_dom"/>
    <property type="match status" value="1"/>
</dbReference>
<dbReference type="PANTHER" id="PTHR10492:SF90">
    <property type="entry name" value="ATP-DEPENDENT DNA HELICASE"/>
    <property type="match status" value="1"/>
</dbReference>
<evidence type="ECO:0000259" key="2">
    <source>
        <dbReference type="Pfam" id="PF05970"/>
    </source>
</evidence>
<dbReference type="InterPro" id="IPR049163">
    <property type="entry name" value="Pif1-like_2B_dom"/>
</dbReference>
<keyword evidence="1" id="KW-0233">DNA recombination</keyword>
<dbReference type="EC" id="5.6.2.3" evidence="1"/>
<comment type="cofactor">
    <cofactor evidence="1">
        <name>Mg(2+)</name>
        <dbReference type="ChEBI" id="CHEBI:18420"/>
    </cofactor>
</comment>
<sequence>MINSGNAPYVFKINGVVHHRIGTLLPHQGTRPRFAQLYIYDTKNEIQNRLNLFESDDNTQRIEEEPGKEVTLRLLGCNTRDDVRYNLPSSGEIAAVIIGDYSAAEYTYDVLVHDKKSGLKRVSYLHPCYMALQYPLLFPYGEHGFHLGIKYNEDEADAIDKGMTSADSVGSRMIVPPSFTGGRRYYVMNYQDAMAICRVYGPPDLFVTFTCNPKWKEISDALHFEPRQQPCDCSELVVRVFYMKVEEFIVDIREGKTFGPVRAVLYTVEFQKRGLPHIHCLVWLATSNSEFNASTIDNIICAEIPDVNADPLGYALVDEFMIHGPCGTYNKRCPCMKNDKCSKNFPKTFQDETIIDNFGFTIYKRRDGGRSVLKNSIRLDNKSVVPHNMSLLKKYNAHINVEWCNKMNMIKYLFKYINKGSDRAKPSATLTEILESPAAKSTMLTAWFDANSKHSRARHLTYCDFPKEWSWDASHRCWRQKTPDAKIGRIYYVHPTAGELYYLRMLLMIVKGATNYADIRTFNNKVYNTFRQACEARGLLEDDNEWNLLFDESIVYALSHQLRQLFVMVVLHCSVGNVRALFDKYWLYFCDDIHRSVCHALGNPHYIVPHKQLMSLLINKLTDIFAYSGGNINDYDLPRIVTTCTDVYDNRLINDELDTGPLMLSMQAVSLVSQLNSDQKHVFDTIIARVSCNSPGFFFVCGHGGTGKTFLWNAIITHLRSEKKIVLAVASSGVASLLLPKGRTAHSRFKIPFDLNEAGTCSIKRGTMLAKLIKVSALIIWDEAPMTHRHCFEALDRTLRDILSEEKPANAIVPFGGKPVVLGGDFRQILPVVRKGSRSAIVSASITSSKLWQHVSVLKLHTNMRLHNPSLDATQRAEIESFGKWILSIGDGTIAAEQRGEELHTDDDKIAALVAEVFPDFIMNYKNPEYLATRAIVCPNNQDADDINDYIVKLVPRDDVQYLSCDTISKSTEHIPDFDVLYPTEFLNSINTNNFPIHKLVLKKGVIVMLLRNLNQTMGLCNGTRLLVAQLGQRVLCCTILTGCRVGEEVFIPRIALNTTDVKWPFTLQRRQFPM</sequence>
<dbReference type="GO" id="GO:0006281">
    <property type="term" value="P:DNA repair"/>
    <property type="evidence" value="ECO:0007669"/>
    <property type="project" value="UniProtKB-KW"/>
</dbReference>
<dbReference type="EMBL" id="CM009754">
    <property type="protein sequence ID" value="PUZ50831.1"/>
    <property type="molecule type" value="Genomic_DNA"/>
</dbReference>
<dbReference type="GO" id="GO:0043139">
    <property type="term" value="F:5'-3' DNA helicase activity"/>
    <property type="evidence" value="ECO:0007669"/>
    <property type="project" value="UniProtKB-EC"/>
</dbReference>
<dbReference type="PANTHER" id="PTHR10492">
    <property type="match status" value="1"/>
</dbReference>
<keyword evidence="1" id="KW-0067">ATP-binding</keyword>
<dbReference type="GO" id="GO:0005524">
    <property type="term" value="F:ATP binding"/>
    <property type="evidence" value="ECO:0007669"/>
    <property type="project" value="UniProtKB-KW"/>
</dbReference>
<evidence type="ECO:0000256" key="1">
    <source>
        <dbReference type="RuleBase" id="RU363044"/>
    </source>
</evidence>
<dbReference type="Gene3D" id="3.40.50.300">
    <property type="entry name" value="P-loop containing nucleotide triphosphate hydrolases"/>
    <property type="match status" value="1"/>
</dbReference>
<dbReference type="GO" id="GO:0000723">
    <property type="term" value="P:telomere maintenance"/>
    <property type="evidence" value="ECO:0007669"/>
    <property type="project" value="InterPro"/>
</dbReference>
<dbReference type="InterPro" id="IPR025476">
    <property type="entry name" value="Helitron_helicase-like"/>
</dbReference>
<comment type="similarity">
    <text evidence="1">Belongs to the helicase family.</text>
</comment>
<dbReference type="AlphaFoldDB" id="A0A2T7D5G0"/>
<keyword evidence="1" id="KW-0378">Hydrolase</keyword>
<protein>
    <recommendedName>
        <fullName evidence="1">ATP-dependent DNA helicase</fullName>
        <ecNumber evidence="1">5.6.2.3</ecNumber>
    </recommendedName>
</protein>
<dbReference type="GO" id="GO:0006310">
    <property type="term" value="P:DNA recombination"/>
    <property type="evidence" value="ECO:0007669"/>
    <property type="project" value="UniProtKB-KW"/>
</dbReference>
<keyword evidence="6" id="KW-1185">Reference proteome</keyword>
<dbReference type="Proteomes" id="UP000244336">
    <property type="component" value="Chromosome 6"/>
</dbReference>
<evidence type="ECO:0000259" key="3">
    <source>
        <dbReference type="Pfam" id="PF14214"/>
    </source>
</evidence>
<organism evidence="5 6">
    <name type="scientific">Panicum hallii var. hallii</name>
    <dbReference type="NCBI Taxonomy" id="1504633"/>
    <lineage>
        <taxon>Eukaryota</taxon>
        <taxon>Viridiplantae</taxon>
        <taxon>Streptophyta</taxon>
        <taxon>Embryophyta</taxon>
        <taxon>Tracheophyta</taxon>
        <taxon>Spermatophyta</taxon>
        <taxon>Magnoliopsida</taxon>
        <taxon>Liliopsida</taxon>
        <taxon>Poales</taxon>
        <taxon>Poaceae</taxon>
        <taxon>PACMAD clade</taxon>
        <taxon>Panicoideae</taxon>
        <taxon>Panicodae</taxon>
        <taxon>Paniceae</taxon>
        <taxon>Panicinae</taxon>
        <taxon>Panicum</taxon>
        <taxon>Panicum sect. Panicum</taxon>
    </lineage>
</organism>
<proteinExistence type="inferred from homology"/>
<dbReference type="SUPFAM" id="SSF52540">
    <property type="entry name" value="P-loop containing nucleoside triphosphate hydrolases"/>
    <property type="match status" value="2"/>
</dbReference>
<dbReference type="InterPro" id="IPR027417">
    <property type="entry name" value="P-loop_NTPase"/>
</dbReference>
<dbReference type="GO" id="GO:0016887">
    <property type="term" value="F:ATP hydrolysis activity"/>
    <property type="evidence" value="ECO:0007669"/>
    <property type="project" value="RHEA"/>
</dbReference>
<keyword evidence="1" id="KW-0547">Nucleotide-binding</keyword>
<comment type="catalytic activity">
    <reaction evidence="1">
        <text>ATP + H2O = ADP + phosphate + H(+)</text>
        <dbReference type="Rhea" id="RHEA:13065"/>
        <dbReference type="ChEBI" id="CHEBI:15377"/>
        <dbReference type="ChEBI" id="CHEBI:15378"/>
        <dbReference type="ChEBI" id="CHEBI:30616"/>
        <dbReference type="ChEBI" id="CHEBI:43474"/>
        <dbReference type="ChEBI" id="CHEBI:456216"/>
        <dbReference type="EC" id="5.6.2.3"/>
    </reaction>
</comment>
<dbReference type="OrthoDB" id="687790at2759"/>
<dbReference type="Pfam" id="PF14214">
    <property type="entry name" value="Helitron_like_N"/>
    <property type="match status" value="1"/>
</dbReference>
<dbReference type="Gramene" id="PUZ50831">
    <property type="protein sequence ID" value="PUZ50831"/>
    <property type="gene ID" value="GQ55_6G093700"/>
</dbReference>
<accession>A0A2T7D5G0</accession>